<sequence>MTQQSQKFSFDNFFYALHQMETGGRLDKIEVAIGKGKGPFNIHYEFWAESNISERYETEVYDLDKSKECIKSWMGRHSKSEWSDSMSLSDCEKCARRFSGGPKGDTLTQTNDYWKKFKVLFLFIGLFACFVFLKTDKQKKCSVSESCETNKKIMTNIYFFQTKIKIVFEIALEIQKMVENFCTYQHVFQFVVPFIEHTDQSLIKILKNFMRNVKQLFTDIESQCEDVFKCTQNFFATDKENALSTNENNKPDDQILLSNSSAVCYFSKEGNERNATFWKILFKDSESLLKIVKRHLNKIITV</sequence>
<name>X6NI89_RETFI</name>
<reference evidence="1 2" key="1">
    <citation type="journal article" date="2013" name="Curr. Biol.">
        <title>The Genome of the Foraminiferan Reticulomyxa filosa.</title>
        <authorList>
            <person name="Glockner G."/>
            <person name="Hulsmann N."/>
            <person name="Schleicher M."/>
            <person name="Noegel A.A."/>
            <person name="Eichinger L."/>
            <person name="Gallinger C."/>
            <person name="Pawlowski J."/>
            <person name="Sierra R."/>
            <person name="Euteneuer U."/>
            <person name="Pillet L."/>
            <person name="Moustafa A."/>
            <person name="Platzer M."/>
            <person name="Groth M."/>
            <person name="Szafranski K."/>
            <person name="Schliwa M."/>
        </authorList>
    </citation>
    <scope>NUCLEOTIDE SEQUENCE [LARGE SCALE GENOMIC DNA]</scope>
</reference>
<dbReference type="Gene3D" id="1.10.530.10">
    <property type="match status" value="1"/>
</dbReference>
<gene>
    <name evidence="1" type="ORF">RFI_11103</name>
</gene>
<comment type="caution">
    <text evidence="1">The sequence shown here is derived from an EMBL/GenBank/DDBJ whole genome shotgun (WGS) entry which is preliminary data.</text>
</comment>
<evidence type="ECO:0000313" key="2">
    <source>
        <dbReference type="Proteomes" id="UP000023152"/>
    </source>
</evidence>
<dbReference type="OrthoDB" id="6337871at2759"/>
<dbReference type="Proteomes" id="UP000023152">
    <property type="component" value="Unassembled WGS sequence"/>
</dbReference>
<protein>
    <submittedName>
        <fullName evidence="1">Uncharacterized protein</fullName>
    </submittedName>
</protein>
<keyword evidence="2" id="KW-1185">Reference proteome</keyword>
<proteinExistence type="predicted"/>
<dbReference type="EMBL" id="ASPP01008129">
    <property type="protein sequence ID" value="ETO26035.1"/>
    <property type="molecule type" value="Genomic_DNA"/>
</dbReference>
<dbReference type="AlphaFoldDB" id="X6NI89"/>
<evidence type="ECO:0000313" key="1">
    <source>
        <dbReference type="EMBL" id="ETO26035.1"/>
    </source>
</evidence>
<accession>X6NI89</accession>
<organism evidence="1 2">
    <name type="scientific">Reticulomyxa filosa</name>
    <dbReference type="NCBI Taxonomy" id="46433"/>
    <lineage>
        <taxon>Eukaryota</taxon>
        <taxon>Sar</taxon>
        <taxon>Rhizaria</taxon>
        <taxon>Retaria</taxon>
        <taxon>Foraminifera</taxon>
        <taxon>Monothalamids</taxon>
        <taxon>Reticulomyxidae</taxon>
        <taxon>Reticulomyxa</taxon>
    </lineage>
</organism>